<name>A0A8J6XM60_9CYAN</name>
<dbReference type="AlphaFoldDB" id="A0A8J6XM60"/>
<organism evidence="1 2">
    <name type="scientific">Iningainema tapete BLCC-T55</name>
    <dbReference type="NCBI Taxonomy" id="2748662"/>
    <lineage>
        <taxon>Bacteria</taxon>
        <taxon>Bacillati</taxon>
        <taxon>Cyanobacteriota</taxon>
        <taxon>Cyanophyceae</taxon>
        <taxon>Nostocales</taxon>
        <taxon>Scytonemataceae</taxon>
        <taxon>Iningainema tapete</taxon>
    </lineage>
</organism>
<comment type="caution">
    <text evidence="1">The sequence shown here is derived from an EMBL/GenBank/DDBJ whole genome shotgun (WGS) entry which is preliminary data.</text>
</comment>
<accession>A0A8J6XM60</accession>
<dbReference type="RefSeq" id="WP_190831029.1">
    <property type="nucleotide sequence ID" value="NZ_CAWPPI010000067.1"/>
</dbReference>
<sequence length="169" mass="18649">MKSKSIFISLLTTVFIVSLGTVSYGQETSNLLEKGNKITQNSNNPNSLSIITEGFEALCSGSSKNAYTIWANHSSPMISTTITQTANDIDKMFNFMLGKCINYSVIATVSITEKTQIVYVQSEHDKAAFFWEFIVYKGTNGWLISSFDSNTDPTDIVPNSILFKGKNSI</sequence>
<protein>
    <submittedName>
        <fullName evidence="1">Uncharacterized protein</fullName>
    </submittedName>
</protein>
<gene>
    <name evidence="1" type="ORF">ICL16_19830</name>
</gene>
<dbReference type="EMBL" id="JACXAE010000067">
    <property type="protein sequence ID" value="MBD2774259.1"/>
    <property type="molecule type" value="Genomic_DNA"/>
</dbReference>
<reference evidence="1" key="1">
    <citation type="submission" date="2020-09" db="EMBL/GenBank/DDBJ databases">
        <title>Iningainema tapete sp. nov. (Scytonemataceae, Cyanobacteria) from greenhouses in central Florida (USA) produces two types of nodularin with biosynthetic potential for microcystin-LR and anabaenopeptins.</title>
        <authorList>
            <person name="Berthold D.E."/>
            <person name="Lefler F.W."/>
            <person name="Huang I.-S."/>
            <person name="Abdulla H."/>
            <person name="Zimba P.V."/>
            <person name="Laughinghouse H.D. IV."/>
        </authorList>
    </citation>
    <scope>NUCLEOTIDE SEQUENCE</scope>
    <source>
        <strain evidence="1">BLCCT55</strain>
    </source>
</reference>
<proteinExistence type="predicted"/>
<evidence type="ECO:0000313" key="1">
    <source>
        <dbReference type="EMBL" id="MBD2774259.1"/>
    </source>
</evidence>
<dbReference type="Proteomes" id="UP000629098">
    <property type="component" value="Unassembled WGS sequence"/>
</dbReference>
<keyword evidence="2" id="KW-1185">Reference proteome</keyword>
<evidence type="ECO:0000313" key="2">
    <source>
        <dbReference type="Proteomes" id="UP000629098"/>
    </source>
</evidence>